<proteinExistence type="predicted"/>
<name>A0A7T5R1M3_9BACT</name>
<accession>A0A7T5R1M3</accession>
<dbReference type="Gene3D" id="3.40.250.10">
    <property type="entry name" value="Rhodanese-like domain"/>
    <property type="match status" value="1"/>
</dbReference>
<dbReference type="CDD" id="cd00158">
    <property type="entry name" value="RHOD"/>
    <property type="match status" value="1"/>
</dbReference>
<dbReference type="Proteomes" id="UP000595362">
    <property type="component" value="Chromosome"/>
</dbReference>
<dbReference type="AlphaFoldDB" id="A0A7T5R1M3"/>
<evidence type="ECO:0000313" key="3">
    <source>
        <dbReference type="EMBL" id="QQG35897.1"/>
    </source>
</evidence>
<dbReference type="PROSITE" id="PS50206">
    <property type="entry name" value="RHODANESE_3"/>
    <property type="match status" value="1"/>
</dbReference>
<organism evidence="3 4">
    <name type="scientific">Micavibrio aeruginosavorus</name>
    <dbReference type="NCBI Taxonomy" id="349221"/>
    <lineage>
        <taxon>Bacteria</taxon>
        <taxon>Pseudomonadati</taxon>
        <taxon>Bdellovibrionota</taxon>
        <taxon>Bdellovibrionia</taxon>
        <taxon>Bdellovibrionales</taxon>
        <taxon>Pseudobdellovibrionaceae</taxon>
        <taxon>Micavibrio</taxon>
    </lineage>
</organism>
<dbReference type="InterPro" id="IPR001763">
    <property type="entry name" value="Rhodanese-like_dom"/>
</dbReference>
<evidence type="ECO:0000313" key="4">
    <source>
        <dbReference type="Proteomes" id="UP000595362"/>
    </source>
</evidence>
<dbReference type="EMBL" id="CP066681">
    <property type="protein sequence ID" value="QQG35897.1"/>
    <property type="molecule type" value="Genomic_DNA"/>
</dbReference>
<gene>
    <name evidence="3" type="ORF">HYS17_10400</name>
</gene>
<dbReference type="Pfam" id="PF00581">
    <property type="entry name" value="Rhodanese"/>
    <property type="match status" value="1"/>
</dbReference>
<feature type="chain" id="PRO_5032964515" evidence="1">
    <location>
        <begin position="20"/>
        <end position="155"/>
    </location>
</feature>
<evidence type="ECO:0000259" key="2">
    <source>
        <dbReference type="PROSITE" id="PS50206"/>
    </source>
</evidence>
<evidence type="ECO:0000256" key="1">
    <source>
        <dbReference type="SAM" id="SignalP"/>
    </source>
</evidence>
<dbReference type="SUPFAM" id="SSF52821">
    <property type="entry name" value="Rhodanese/Cell cycle control phosphatase"/>
    <property type="match status" value="1"/>
</dbReference>
<dbReference type="InterPro" id="IPR036873">
    <property type="entry name" value="Rhodanese-like_dom_sf"/>
</dbReference>
<dbReference type="SMART" id="SM00450">
    <property type="entry name" value="RHOD"/>
    <property type="match status" value="1"/>
</dbReference>
<keyword evidence="1" id="KW-0732">Signal</keyword>
<protein>
    <submittedName>
        <fullName evidence="3">Rhodanese-like domain-containing protein</fullName>
    </submittedName>
</protein>
<feature type="domain" description="Rhodanese" evidence="2">
    <location>
        <begin position="56"/>
        <end position="149"/>
    </location>
</feature>
<sequence length="155" mass="17485">MRKISLPLLACLICSSAYAEEALQQPVTYKEFYEFANQVDDKAHTLTVAQFKEMMSDPEVIIADLRSKEAYDQEHIKGAVHLGPDITLEKLQSIAPSSDKKIIMYCANSLFQTRMVSLTDVALPQALYLGYKNTYILERYSGQGEKIDLPFEGQP</sequence>
<reference evidence="3 4" key="1">
    <citation type="submission" date="2020-07" db="EMBL/GenBank/DDBJ databases">
        <title>Huge and variable diversity of episymbiotic CPR bacteria and DPANN archaea in groundwater ecosystems.</title>
        <authorList>
            <person name="He C.Y."/>
            <person name="Keren R."/>
            <person name="Whittaker M."/>
            <person name="Farag I.F."/>
            <person name="Doudna J."/>
            <person name="Cate J.H.D."/>
            <person name="Banfield J.F."/>
        </authorList>
    </citation>
    <scope>NUCLEOTIDE SEQUENCE [LARGE SCALE GENOMIC DNA]</scope>
    <source>
        <strain evidence="3">NC_groundwater_70_Ag_B-0.1um_54_66</strain>
    </source>
</reference>
<feature type="signal peptide" evidence="1">
    <location>
        <begin position="1"/>
        <end position="19"/>
    </location>
</feature>